<evidence type="ECO:0000256" key="5">
    <source>
        <dbReference type="ARBA" id="ARBA00012658"/>
    </source>
</evidence>
<keyword evidence="6 13" id="KW-0732">Signal</keyword>
<evidence type="ECO:0000256" key="7">
    <source>
        <dbReference type="ARBA" id="ARBA00022801"/>
    </source>
</evidence>
<dbReference type="InterPro" id="IPR033452">
    <property type="entry name" value="GH30_C"/>
</dbReference>
<evidence type="ECO:0000313" key="16">
    <source>
        <dbReference type="EMBL" id="CAH0546585.1"/>
    </source>
</evidence>
<comment type="catalytic activity">
    <reaction evidence="1">
        <text>a beta-D-glucosyl-(1&lt;-&gt;1')-N-acylsphing-4-enine + H2O = an N-acylsphing-4-enine + D-glucose</text>
        <dbReference type="Rhea" id="RHEA:13269"/>
        <dbReference type="ChEBI" id="CHEBI:4167"/>
        <dbReference type="ChEBI" id="CHEBI:15377"/>
        <dbReference type="ChEBI" id="CHEBI:22801"/>
        <dbReference type="ChEBI" id="CHEBI:52639"/>
        <dbReference type="EC" id="3.2.1.45"/>
    </reaction>
    <physiologicalReaction direction="left-to-right" evidence="1">
        <dbReference type="Rhea" id="RHEA:13270"/>
    </physiologicalReaction>
</comment>
<dbReference type="GO" id="GO:0051246">
    <property type="term" value="P:regulation of protein metabolic process"/>
    <property type="evidence" value="ECO:0007669"/>
    <property type="project" value="UniProtKB-ARBA"/>
</dbReference>
<evidence type="ECO:0000259" key="15">
    <source>
        <dbReference type="Pfam" id="PF17189"/>
    </source>
</evidence>
<dbReference type="FunFam" id="3.20.20.80:FF:000030">
    <property type="entry name" value="Lysosomal acid glucosylceramidase"/>
    <property type="match status" value="1"/>
</dbReference>
<evidence type="ECO:0000256" key="11">
    <source>
        <dbReference type="ARBA" id="ARBA00051345"/>
    </source>
</evidence>
<protein>
    <recommendedName>
        <fullName evidence="5 12">Glucosylceramidase</fullName>
        <ecNumber evidence="5 12">3.2.1.45</ecNumber>
    </recommendedName>
</protein>
<evidence type="ECO:0000256" key="4">
    <source>
        <dbReference type="ARBA" id="ARBA00005382"/>
    </source>
</evidence>
<dbReference type="Proteomes" id="UP001154078">
    <property type="component" value="Chromosome 1"/>
</dbReference>
<keyword evidence="17" id="KW-1185">Reference proteome</keyword>
<name>A0A9P0F9E8_BRAAE</name>
<proteinExistence type="inferred from homology"/>
<keyword evidence="12" id="KW-0326">Glycosidase</keyword>
<dbReference type="OrthoDB" id="2160638at2759"/>
<evidence type="ECO:0000256" key="3">
    <source>
        <dbReference type="ARBA" id="ARBA00004991"/>
    </source>
</evidence>
<feature type="signal peptide" evidence="13">
    <location>
        <begin position="1"/>
        <end position="17"/>
    </location>
</feature>
<dbReference type="GO" id="GO:0010605">
    <property type="term" value="P:negative regulation of macromolecule metabolic process"/>
    <property type="evidence" value="ECO:0007669"/>
    <property type="project" value="UniProtKB-ARBA"/>
</dbReference>
<evidence type="ECO:0000256" key="1">
    <source>
        <dbReference type="ARBA" id="ARBA00001013"/>
    </source>
</evidence>
<evidence type="ECO:0000256" key="8">
    <source>
        <dbReference type="ARBA" id="ARBA00022919"/>
    </source>
</evidence>
<evidence type="ECO:0000256" key="6">
    <source>
        <dbReference type="ARBA" id="ARBA00022729"/>
    </source>
</evidence>
<dbReference type="InterPro" id="IPR033453">
    <property type="entry name" value="Glyco_hydro_30_TIM-barrel"/>
</dbReference>
<dbReference type="EC" id="3.2.1.45" evidence="5 12"/>
<dbReference type="GO" id="GO:0005774">
    <property type="term" value="C:vacuolar membrane"/>
    <property type="evidence" value="ECO:0007669"/>
    <property type="project" value="UniProtKB-ARBA"/>
</dbReference>
<dbReference type="Pfam" id="PF02055">
    <property type="entry name" value="Glyco_hydro_30"/>
    <property type="match status" value="1"/>
</dbReference>
<dbReference type="GO" id="GO:0006066">
    <property type="term" value="P:alcohol metabolic process"/>
    <property type="evidence" value="ECO:0007669"/>
    <property type="project" value="UniProtKB-ARBA"/>
</dbReference>
<comment type="similarity">
    <text evidence="4 12">Belongs to the glycosyl hydrolase 30 family.</text>
</comment>
<keyword evidence="9 12" id="KW-0443">Lipid metabolism</keyword>
<evidence type="ECO:0000256" key="9">
    <source>
        <dbReference type="ARBA" id="ARBA00023098"/>
    </source>
</evidence>
<dbReference type="GO" id="GO:0005764">
    <property type="term" value="C:lysosome"/>
    <property type="evidence" value="ECO:0007669"/>
    <property type="project" value="UniProtKB-ARBA"/>
</dbReference>
<keyword evidence="7 12" id="KW-0378">Hydrolase</keyword>
<dbReference type="GO" id="GO:0016758">
    <property type="term" value="F:hexosyltransferase activity"/>
    <property type="evidence" value="ECO:0007669"/>
    <property type="project" value="UniProtKB-ARBA"/>
</dbReference>
<dbReference type="GO" id="GO:0042391">
    <property type="term" value="P:regulation of membrane potential"/>
    <property type="evidence" value="ECO:0007669"/>
    <property type="project" value="UniProtKB-ARBA"/>
</dbReference>
<evidence type="ECO:0000256" key="2">
    <source>
        <dbReference type="ARBA" id="ARBA00004760"/>
    </source>
</evidence>
<dbReference type="GO" id="GO:0005102">
    <property type="term" value="F:signaling receptor binding"/>
    <property type="evidence" value="ECO:0007669"/>
    <property type="project" value="UniProtKB-ARBA"/>
</dbReference>
<dbReference type="Pfam" id="PF17189">
    <property type="entry name" value="Glyco_hydro_30C"/>
    <property type="match status" value="1"/>
</dbReference>
<reference evidence="16" key="1">
    <citation type="submission" date="2021-12" db="EMBL/GenBank/DDBJ databases">
        <authorList>
            <person name="King R."/>
        </authorList>
    </citation>
    <scope>NUCLEOTIDE SEQUENCE</scope>
</reference>
<dbReference type="AlphaFoldDB" id="A0A9P0F9E8"/>
<dbReference type="EMBL" id="OV121132">
    <property type="protein sequence ID" value="CAH0546585.1"/>
    <property type="molecule type" value="Genomic_DNA"/>
</dbReference>
<gene>
    <name evidence="16" type="ORF">MELIAE_LOCUS713</name>
</gene>
<dbReference type="GO" id="GO:0032006">
    <property type="term" value="P:regulation of TOR signaling"/>
    <property type="evidence" value="ECO:0007669"/>
    <property type="project" value="UniProtKB-ARBA"/>
</dbReference>
<dbReference type="GO" id="GO:0016241">
    <property type="term" value="P:regulation of macroautophagy"/>
    <property type="evidence" value="ECO:0007669"/>
    <property type="project" value="UniProtKB-ARBA"/>
</dbReference>
<comment type="pathway">
    <text evidence="3">Sphingolipid metabolism.</text>
</comment>
<dbReference type="GO" id="GO:0008202">
    <property type="term" value="P:steroid metabolic process"/>
    <property type="evidence" value="ECO:0007669"/>
    <property type="project" value="UniProtKB-ARBA"/>
</dbReference>
<feature type="domain" description="Glycosyl hydrolase family 30 beta sandwich" evidence="15">
    <location>
        <begin position="444"/>
        <end position="505"/>
    </location>
</feature>
<dbReference type="InterPro" id="IPR001139">
    <property type="entry name" value="Glyco_hydro_30"/>
</dbReference>
<dbReference type="GO" id="GO:0007040">
    <property type="term" value="P:lysosome organization"/>
    <property type="evidence" value="ECO:0007669"/>
    <property type="project" value="UniProtKB-ARBA"/>
</dbReference>
<organism evidence="16 17">
    <name type="scientific">Brassicogethes aeneus</name>
    <name type="common">Rape pollen beetle</name>
    <name type="synonym">Meligethes aeneus</name>
    <dbReference type="NCBI Taxonomy" id="1431903"/>
    <lineage>
        <taxon>Eukaryota</taxon>
        <taxon>Metazoa</taxon>
        <taxon>Ecdysozoa</taxon>
        <taxon>Arthropoda</taxon>
        <taxon>Hexapoda</taxon>
        <taxon>Insecta</taxon>
        <taxon>Pterygota</taxon>
        <taxon>Neoptera</taxon>
        <taxon>Endopterygota</taxon>
        <taxon>Coleoptera</taxon>
        <taxon>Polyphaga</taxon>
        <taxon>Cucujiformia</taxon>
        <taxon>Nitidulidae</taxon>
        <taxon>Meligethinae</taxon>
        <taxon>Brassicogethes</taxon>
    </lineage>
</organism>
<dbReference type="InterPro" id="IPR017853">
    <property type="entry name" value="GH"/>
</dbReference>
<dbReference type="GO" id="GO:0030163">
    <property type="term" value="P:protein catabolic process"/>
    <property type="evidence" value="ECO:0007669"/>
    <property type="project" value="UniProtKB-ARBA"/>
</dbReference>
<dbReference type="PANTHER" id="PTHR11069">
    <property type="entry name" value="GLUCOSYLCERAMIDASE"/>
    <property type="match status" value="1"/>
</dbReference>
<keyword evidence="8 12" id="KW-0746">Sphingolipid metabolism</keyword>
<dbReference type="Gene3D" id="3.20.20.80">
    <property type="entry name" value="Glycosidases"/>
    <property type="match status" value="1"/>
</dbReference>
<comment type="pathway">
    <text evidence="2">Lipid metabolism; sphingolipid metabolism.</text>
</comment>
<evidence type="ECO:0000313" key="17">
    <source>
        <dbReference type="Proteomes" id="UP001154078"/>
    </source>
</evidence>
<evidence type="ECO:0000256" key="13">
    <source>
        <dbReference type="SAM" id="SignalP"/>
    </source>
</evidence>
<feature type="chain" id="PRO_5040142883" description="Glucosylceramidase" evidence="13">
    <location>
        <begin position="18"/>
        <end position="507"/>
    </location>
</feature>
<comment type="catalytic activity">
    <reaction evidence="11">
        <text>an N-acyl-1-beta-D-glucosyl-15-methylhexadecasphing-4-enine + H2O = an N-acyl-15-methylhexadecasphing-4-enine + D-glucose</text>
        <dbReference type="Rhea" id="RHEA:34755"/>
        <dbReference type="ChEBI" id="CHEBI:4167"/>
        <dbReference type="ChEBI" id="CHEBI:15377"/>
        <dbReference type="ChEBI" id="CHEBI:70815"/>
        <dbReference type="ChEBI" id="CHEBI:70846"/>
    </reaction>
    <physiologicalReaction direction="left-to-right" evidence="11">
        <dbReference type="Rhea" id="RHEA:34756"/>
    </physiologicalReaction>
</comment>
<comment type="catalytic activity">
    <reaction evidence="10">
        <text>a beta-D-glucosylceramide + H2O = an N-acyl-sphingoid base + D-glucose</text>
        <dbReference type="Rhea" id="RHEA:81447"/>
        <dbReference type="ChEBI" id="CHEBI:4167"/>
        <dbReference type="ChEBI" id="CHEBI:15377"/>
        <dbReference type="ChEBI" id="CHEBI:83264"/>
        <dbReference type="ChEBI" id="CHEBI:83273"/>
    </reaction>
    <physiologicalReaction direction="left-to-right" evidence="10">
        <dbReference type="Rhea" id="RHEA:81448"/>
    </physiologicalReaction>
</comment>
<evidence type="ECO:0000256" key="12">
    <source>
        <dbReference type="RuleBase" id="RU361188"/>
    </source>
</evidence>
<evidence type="ECO:0000259" key="14">
    <source>
        <dbReference type="Pfam" id="PF02055"/>
    </source>
</evidence>
<sequence length="507" mass="57429">MKPIALFVILLISNVFSEECSQLNTKYGHVCVCNSTYCDTVPELNVSAGKYQIYTTSIGHLGFTSTIGELQKSTNEVSEHKINLVKVSTKQKVLGFGGAFTGSTGVNIKSLPEAAQEKLLKSYFGETGIQYNLCRVPIGGTDFSTKFYTYDDNQKGDVKLEHFALDEEDTIFKIPFIKKAMNLTNNSLKLFATAWTAPPWMKTNNDYTGVGLLKFKYYQTWADYYIKFFEEYSKNGVNFWGVTTQNEPTDGFLPKFLSKINSMGFTPKLMNKWIAKHLGPTIRNSTFKDLKIIVHDDSRQTLPLLPLTIENEDVIQFIDGVGVHWYLDDLLPTSWLKYTKSSKKELFLLGTEACNGYRHINSKSVELGSWHRAENYIKNILTDFEYGSIGWVDWNMVLDQEGGPCVINNKVDSPIITNNTTGEFYKQPMFYAMGHFSKFIIPKSVVMDVQNEYSSKVKSLTVLRPDNITAAVIFNEHLLHTKIEILTKEGLLINTIVPGRSINTILF</sequence>
<feature type="domain" description="Glycosyl hydrolase family 30 TIM-barrel" evidence="14">
    <location>
        <begin position="94"/>
        <end position="440"/>
    </location>
</feature>
<evidence type="ECO:0000256" key="10">
    <source>
        <dbReference type="ARBA" id="ARBA00050474"/>
    </source>
</evidence>
<dbReference type="PRINTS" id="PR00843">
    <property type="entry name" value="GLHYDRLASE30"/>
</dbReference>
<accession>A0A9P0F9E8</accession>
<dbReference type="GO" id="GO:0006914">
    <property type="term" value="P:autophagy"/>
    <property type="evidence" value="ECO:0007669"/>
    <property type="project" value="UniProtKB-ARBA"/>
</dbReference>
<dbReference type="GO" id="GO:0006680">
    <property type="term" value="P:glucosylceramide catabolic process"/>
    <property type="evidence" value="ECO:0007669"/>
    <property type="project" value="TreeGrafter"/>
</dbReference>
<dbReference type="GO" id="GO:0004348">
    <property type="term" value="F:glucosylceramidase activity"/>
    <property type="evidence" value="ECO:0007669"/>
    <property type="project" value="UniProtKB-EC"/>
</dbReference>
<dbReference type="PANTHER" id="PTHR11069:SF23">
    <property type="entry name" value="LYSOSOMAL ACID GLUCOSYLCERAMIDASE"/>
    <property type="match status" value="1"/>
</dbReference>
<dbReference type="SUPFAM" id="SSF51445">
    <property type="entry name" value="(Trans)glycosidases"/>
    <property type="match status" value="1"/>
</dbReference>